<accession>A0A7D9IJF6</accession>
<feature type="region of interest" description="Disordered" evidence="1">
    <location>
        <begin position="77"/>
        <end position="96"/>
    </location>
</feature>
<dbReference type="GO" id="GO:0005739">
    <property type="term" value="C:mitochondrion"/>
    <property type="evidence" value="ECO:0007669"/>
    <property type="project" value="TreeGrafter"/>
</dbReference>
<feature type="compositionally biased region" description="Polar residues" evidence="1">
    <location>
        <begin position="78"/>
        <end position="96"/>
    </location>
</feature>
<feature type="region of interest" description="Disordered" evidence="1">
    <location>
        <begin position="1"/>
        <end position="38"/>
    </location>
</feature>
<evidence type="ECO:0000313" key="2">
    <source>
        <dbReference type="EMBL" id="CAB4007029.1"/>
    </source>
</evidence>
<dbReference type="InterPro" id="IPR009622">
    <property type="entry name" value="NDUFAF4"/>
</dbReference>
<gene>
    <name evidence="2" type="ORF">PACLA_8A026526</name>
</gene>
<comment type="caution">
    <text evidence="2">The sequence shown here is derived from an EMBL/GenBank/DDBJ whole genome shotgun (WGS) entry which is preliminary data.</text>
</comment>
<dbReference type="Pfam" id="PF06784">
    <property type="entry name" value="UPF0240"/>
    <property type="match status" value="1"/>
</dbReference>
<dbReference type="PANTHER" id="PTHR13338:SF4">
    <property type="entry name" value="NADH DEHYDROGENASE [UBIQUINONE] 1 ALPHA SUBCOMPLEX ASSEMBLY FACTOR 4"/>
    <property type="match status" value="1"/>
</dbReference>
<keyword evidence="3" id="KW-1185">Reference proteome</keyword>
<dbReference type="GO" id="GO:0032981">
    <property type="term" value="P:mitochondrial respiratory chain complex I assembly"/>
    <property type="evidence" value="ECO:0007669"/>
    <property type="project" value="InterPro"/>
</dbReference>
<organism evidence="2 3">
    <name type="scientific">Paramuricea clavata</name>
    <name type="common">Red gorgonian</name>
    <name type="synonym">Violescent sea-whip</name>
    <dbReference type="NCBI Taxonomy" id="317549"/>
    <lineage>
        <taxon>Eukaryota</taxon>
        <taxon>Metazoa</taxon>
        <taxon>Cnidaria</taxon>
        <taxon>Anthozoa</taxon>
        <taxon>Octocorallia</taxon>
        <taxon>Malacalcyonacea</taxon>
        <taxon>Plexauridae</taxon>
        <taxon>Paramuricea</taxon>
    </lineage>
</organism>
<dbReference type="AlphaFoldDB" id="A0A7D9IJF6"/>
<sequence length="163" mass="18603">MGAARSALTRTVRRPLQAQRQIDKALDGQPTLAPKHQTTKDLLDTAKQENQAKFELHNTRSEEYLDLLKQIRVDSIDVQDQNTSENDKQSASPSTITTGKLTSEQLAFLFQQRMTNPDEWNEEKIATYFKLPSNSVENLIKYYSDFNVQEAPKIPEPLAEITH</sequence>
<protein>
    <submittedName>
        <fullName evidence="2">NADH dehydrogenase [ubiquinone] 1 alpha subcomplex assembly factor 4</fullName>
    </submittedName>
</protein>
<reference evidence="2" key="1">
    <citation type="submission" date="2020-04" db="EMBL/GenBank/DDBJ databases">
        <authorList>
            <person name="Alioto T."/>
            <person name="Alioto T."/>
            <person name="Gomez Garrido J."/>
        </authorList>
    </citation>
    <scope>NUCLEOTIDE SEQUENCE</scope>
    <source>
        <strain evidence="2">A484AB</strain>
    </source>
</reference>
<dbReference type="Proteomes" id="UP001152795">
    <property type="component" value="Unassembled WGS sequence"/>
</dbReference>
<dbReference type="EMBL" id="CACRXK020005678">
    <property type="protein sequence ID" value="CAB4007029.1"/>
    <property type="molecule type" value="Genomic_DNA"/>
</dbReference>
<evidence type="ECO:0000256" key="1">
    <source>
        <dbReference type="SAM" id="MobiDB-lite"/>
    </source>
</evidence>
<proteinExistence type="predicted"/>
<evidence type="ECO:0000313" key="3">
    <source>
        <dbReference type="Proteomes" id="UP001152795"/>
    </source>
</evidence>
<name>A0A7D9IJF6_PARCT</name>
<dbReference type="OrthoDB" id="2434756at2759"/>
<dbReference type="PANTHER" id="PTHR13338">
    <property type="entry name" value="UPF0240 PROTEIN"/>
    <property type="match status" value="1"/>
</dbReference>